<protein>
    <submittedName>
        <fullName evidence="2">Uncharacterized protein</fullName>
    </submittedName>
</protein>
<accession>A0A0V0XZL4</accession>
<keyword evidence="1" id="KW-1133">Transmembrane helix</keyword>
<organism evidence="2 3">
    <name type="scientific">Trichinella pseudospiralis</name>
    <name type="common">Parasitic roundworm</name>
    <dbReference type="NCBI Taxonomy" id="6337"/>
    <lineage>
        <taxon>Eukaryota</taxon>
        <taxon>Metazoa</taxon>
        <taxon>Ecdysozoa</taxon>
        <taxon>Nematoda</taxon>
        <taxon>Enoplea</taxon>
        <taxon>Dorylaimia</taxon>
        <taxon>Trichinellida</taxon>
        <taxon>Trichinellidae</taxon>
        <taxon>Trichinella</taxon>
    </lineage>
</organism>
<keyword evidence="1" id="KW-0812">Transmembrane</keyword>
<reference evidence="2 3" key="1">
    <citation type="submission" date="2015-01" db="EMBL/GenBank/DDBJ databases">
        <title>Evolution of Trichinella species and genotypes.</title>
        <authorList>
            <person name="Korhonen P.K."/>
            <person name="Edoardo P."/>
            <person name="Giuseppe L.R."/>
            <person name="Gasser R.B."/>
        </authorList>
    </citation>
    <scope>NUCLEOTIDE SEQUENCE [LARGE SCALE GENOMIC DNA]</scope>
    <source>
        <strain evidence="2">ISS141</strain>
    </source>
</reference>
<keyword evidence="1" id="KW-0472">Membrane</keyword>
<evidence type="ECO:0000313" key="3">
    <source>
        <dbReference type="Proteomes" id="UP000054815"/>
    </source>
</evidence>
<dbReference type="EMBL" id="JYDU01000092">
    <property type="protein sequence ID" value="KRX93275.1"/>
    <property type="molecule type" value="Genomic_DNA"/>
</dbReference>
<proteinExistence type="predicted"/>
<name>A0A0V0XZL4_TRIPS</name>
<dbReference type="Proteomes" id="UP000054815">
    <property type="component" value="Unassembled WGS sequence"/>
</dbReference>
<feature type="transmembrane region" description="Helical" evidence="1">
    <location>
        <begin position="12"/>
        <end position="33"/>
    </location>
</feature>
<dbReference type="AlphaFoldDB" id="A0A0V0XZL4"/>
<gene>
    <name evidence="2" type="ORF">T4E_7877</name>
</gene>
<evidence type="ECO:0000256" key="1">
    <source>
        <dbReference type="SAM" id="Phobius"/>
    </source>
</evidence>
<sequence>MLFKTDGSNNFHLHYPVECGALLLLFMTMMMLLDDHFYSKTILSRLCFVGTDLTDQTSCFDRKLCALIGAVKPANFCSTGTGGWINDPKLAWQVA</sequence>
<comment type="caution">
    <text evidence="2">The sequence shown here is derived from an EMBL/GenBank/DDBJ whole genome shotgun (WGS) entry which is preliminary data.</text>
</comment>
<evidence type="ECO:0000313" key="2">
    <source>
        <dbReference type="EMBL" id="KRX93275.1"/>
    </source>
</evidence>